<feature type="domain" description="N-(5'phosphoribosyl) anthranilate isomerase (PRAI)" evidence="10">
    <location>
        <begin position="3"/>
        <end position="205"/>
    </location>
</feature>
<comment type="pathway">
    <text evidence="2 9">Amino-acid biosynthesis; L-tryptophan biosynthesis; L-tryptophan from chorismate: step 3/5.</text>
</comment>
<dbReference type="HAMAP" id="MF_00135">
    <property type="entry name" value="PRAI"/>
    <property type="match status" value="1"/>
</dbReference>
<evidence type="ECO:0000256" key="6">
    <source>
        <dbReference type="ARBA" id="ARBA00022822"/>
    </source>
</evidence>
<keyword evidence="12" id="KW-1185">Reference proteome</keyword>
<dbReference type="RefSeq" id="WP_154327293.1">
    <property type="nucleotide sequence ID" value="NZ_CP045696.1"/>
</dbReference>
<dbReference type="AlphaFoldDB" id="A0A6L5XBP0"/>
<evidence type="ECO:0000256" key="2">
    <source>
        <dbReference type="ARBA" id="ARBA00004664"/>
    </source>
</evidence>
<evidence type="ECO:0000256" key="1">
    <source>
        <dbReference type="ARBA" id="ARBA00001164"/>
    </source>
</evidence>
<comment type="similarity">
    <text evidence="9">Belongs to the TrpF family.</text>
</comment>
<dbReference type="Gene3D" id="3.20.20.70">
    <property type="entry name" value="Aldolase class I"/>
    <property type="match status" value="1"/>
</dbReference>
<keyword evidence="5 9" id="KW-0028">Amino-acid biosynthesis</keyword>
<organism evidence="11 12">
    <name type="scientific">Sodaliphilus pleomorphus</name>
    <dbReference type="NCBI Taxonomy" id="2606626"/>
    <lineage>
        <taxon>Bacteria</taxon>
        <taxon>Pseudomonadati</taxon>
        <taxon>Bacteroidota</taxon>
        <taxon>Bacteroidia</taxon>
        <taxon>Bacteroidales</taxon>
        <taxon>Muribaculaceae</taxon>
        <taxon>Sodaliphilus</taxon>
    </lineage>
</organism>
<sequence>MIVKVCGLSQARNVAQVAALGVDLLGFIFSKQSPRCVTAGVAARASLVAGEAMTVGVFVDEASATIVRTVEAARLGCVQLHGHETPAQVERLHRLLPATRIIKAVGVASAADVERCKTSYGGLVDCFIFDTKCPAGGGSGRKYDWSVLEAYDGSTPFLLSGGIGPGDARQVRDFAHPSCVGIDVNSRFELAPGLKDVEKLKKFIEEIRTN</sequence>
<gene>
    <name evidence="9" type="primary">trpF</name>
    <name evidence="11" type="ORF">FYJ29_02700</name>
</gene>
<dbReference type="GO" id="GO:0004640">
    <property type="term" value="F:phosphoribosylanthranilate isomerase activity"/>
    <property type="evidence" value="ECO:0007669"/>
    <property type="project" value="UniProtKB-UniRule"/>
</dbReference>
<dbReference type="Proteomes" id="UP000483362">
    <property type="component" value="Unassembled WGS sequence"/>
</dbReference>
<dbReference type="PANTHER" id="PTHR42894:SF1">
    <property type="entry name" value="N-(5'-PHOSPHORIBOSYL)ANTHRANILATE ISOMERASE"/>
    <property type="match status" value="1"/>
</dbReference>
<dbReference type="EMBL" id="VULT01000003">
    <property type="protein sequence ID" value="MSS16683.1"/>
    <property type="molecule type" value="Genomic_DNA"/>
</dbReference>
<name>A0A6L5XBP0_9BACT</name>
<evidence type="ECO:0000256" key="4">
    <source>
        <dbReference type="ARBA" id="ARBA00022272"/>
    </source>
</evidence>
<keyword evidence="8 9" id="KW-0413">Isomerase</keyword>
<dbReference type="EC" id="5.3.1.24" evidence="3 9"/>
<dbReference type="InterPro" id="IPR013785">
    <property type="entry name" value="Aldolase_TIM"/>
</dbReference>
<keyword evidence="7 9" id="KW-0057">Aromatic amino acid biosynthesis</keyword>
<dbReference type="CDD" id="cd00405">
    <property type="entry name" value="PRAI"/>
    <property type="match status" value="1"/>
</dbReference>
<evidence type="ECO:0000256" key="8">
    <source>
        <dbReference type="ARBA" id="ARBA00023235"/>
    </source>
</evidence>
<evidence type="ECO:0000313" key="12">
    <source>
        <dbReference type="Proteomes" id="UP000483362"/>
    </source>
</evidence>
<keyword evidence="6 9" id="KW-0822">Tryptophan biosynthesis</keyword>
<protein>
    <recommendedName>
        <fullName evidence="4 9">N-(5'-phosphoribosyl)anthranilate isomerase</fullName>
        <shortName evidence="9">PRAI</shortName>
        <ecNumber evidence="3 9">5.3.1.24</ecNumber>
    </recommendedName>
</protein>
<accession>A0A6L5XBP0</accession>
<dbReference type="SUPFAM" id="SSF51366">
    <property type="entry name" value="Ribulose-phoshate binding barrel"/>
    <property type="match status" value="1"/>
</dbReference>
<evidence type="ECO:0000259" key="10">
    <source>
        <dbReference type="Pfam" id="PF00697"/>
    </source>
</evidence>
<evidence type="ECO:0000256" key="9">
    <source>
        <dbReference type="HAMAP-Rule" id="MF_00135"/>
    </source>
</evidence>
<reference evidence="11 12" key="1">
    <citation type="submission" date="2019-08" db="EMBL/GenBank/DDBJ databases">
        <title>In-depth cultivation of the pig gut microbiome towards novel bacterial diversity and tailored functional studies.</title>
        <authorList>
            <person name="Wylensek D."/>
            <person name="Hitch T.C.A."/>
            <person name="Clavel T."/>
        </authorList>
    </citation>
    <scope>NUCLEOTIDE SEQUENCE [LARGE SCALE GENOMIC DNA]</scope>
    <source>
        <strain evidence="11 12">Oil-RF-744-WCA-WT-10</strain>
    </source>
</reference>
<dbReference type="InterPro" id="IPR044643">
    <property type="entry name" value="TrpF_fam"/>
</dbReference>
<dbReference type="GO" id="GO:0000162">
    <property type="term" value="P:L-tryptophan biosynthetic process"/>
    <property type="evidence" value="ECO:0007669"/>
    <property type="project" value="UniProtKB-UniRule"/>
</dbReference>
<dbReference type="PANTHER" id="PTHR42894">
    <property type="entry name" value="N-(5'-PHOSPHORIBOSYL)ANTHRANILATE ISOMERASE"/>
    <property type="match status" value="1"/>
</dbReference>
<comment type="caution">
    <text evidence="11">The sequence shown here is derived from an EMBL/GenBank/DDBJ whole genome shotgun (WGS) entry which is preliminary data.</text>
</comment>
<evidence type="ECO:0000256" key="5">
    <source>
        <dbReference type="ARBA" id="ARBA00022605"/>
    </source>
</evidence>
<dbReference type="Pfam" id="PF00697">
    <property type="entry name" value="PRAI"/>
    <property type="match status" value="1"/>
</dbReference>
<dbReference type="InterPro" id="IPR001240">
    <property type="entry name" value="PRAI_dom"/>
</dbReference>
<proteinExistence type="inferred from homology"/>
<dbReference type="InterPro" id="IPR011060">
    <property type="entry name" value="RibuloseP-bd_barrel"/>
</dbReference>
<dbReference type="UniPathway" id="UPA00035">
    <property type="reaction ID" value="UER00042"/>
</dbReference>
<evidence type="ECO:0000313" key="11">
    <source>
        <dbReference type="EMBL" id="MSS16683.1"/>
    </source>
</evidence>
<evidence type="ECO:0000256" key="3">
    <source>
        <dbReference type="ARBA" id="ARBA00012572"/>
    </source>
</evidence>
<comment type="catalytic activity">
    <reaction evidence="1 9">
        <text>N-(5-phospho-beta-D-ribosyl)anthranilate = 1-(2-carboxyphenylamino)-1-deoxy-D-ribulose 5-phosphate</text>
        <dbReference type="Rhea" id="RHEA:21540"/>
        <dbReference type="ChEBI" id="CHEBI:18277"/>
        <dbReference type="ChEBI" id="CHEBI:58613"/>
        <dbReference type="EC" id="5.3.1.24"/>
    </reaction>
</comment>
<evidence type="ECO:0000256" key="7">
    <source>
        <dbReference type="ARBA" id="ARBA00023141"/>
    </source>
</evidence>